<gene>
    <name evidence="14" type="primary">atp8</name>
</gene>
<organism evidence="14">
    <name type="scientific">Madachauliodes sp</name>
    <dbReference type="NCBI Taxonomy" id="2900212"/>
    <lineage>
        <taxon>Eukaryota</taxon>
        <taxon>Metazoa</taxon>
        <taxon>Ecdysozoa</taxon>
        <taxon>Arthropoda</taxon>
        <taxon>Hexapoda</taxon>
        <taxon>Insecta</taxon>
        <taxon>Pterygota</taxon>
        <taxon>Neoptera</taxon>
        <taxon>Endopterygota</taxon>
        <taxon>Megaloptera</taxon>
        <taxon>Corydalidae</taxon>
        <taxon>Corydalidae incertae sedis</taxon>
        <taxon>Madachauliodes</taxon>
    </lineage>
</organism>
<keyword evidence="11 13" id="KW-0472">Membrane</keyword>
<reference evidence="14" key="1">
    <citation type="journal article" date="2021" name="Cladistics">
        <title>Similar pattern, different paths: tracing the biogeographical history of Megaloptera (Insecta: Neuropterida) using mitochondrial phylogenomics.</title>
        <authorList>
            <person name="Jiang Y."/>
            <person name="Yue L."/>
            <person name="Yang F."/>
            <person name="Gillung J.P."/>
            <person name="Winterton S.L."/>
            <person name="Price B.W."/>
            <person name="Contreras-Ramos A."/>
            <person name="Hayashi F."/>
            <person name="Aspoeck U."/>
            <person name="Aspoeck H."/>
            <person name="Yeates D.K."/>
            <person name="Yang D."/>
            <person name="Liu X."/>
        </authorList>
    </citation>
    <scope>NUCLEOTIDE SEQUENCE</scope>
    <source>
        <strain evidence="14">M825</strain>
    </source>
</reference>
<name>A0A8K1TAA4_9NEOP</name>
<keyword evidence="4 12" id="KW-0813">Transport</keyword>
<evidence type="ECO:0000256" key="2">
    <source>
        <dbReference type="ARBA" id="ARBA00008892"/>
    </source>
</evidence>
<keyword evidence="8 13" id="KW-1133">Transmembrane helix</keyword>
<geneLocation type="mitochondrion" evidence="14"/>
<proteinExistence type="inferred from homology"/>
<dbReference type="GO" id="GO:0031966">
    <property type="term" value="C:mitochondrial membrane"/>
    <property type="evidence" value="ECO:0007669"/>
    <property type="project" value="UniProtKB-SubCell"/>
</dbReference>
<comment type="similarity">
    <text evidence="2 12">Belongs to the ATPase protein 8 family.</text>
</comment>
<keyword evidence="7 12" id="KW-0375">Hydrogen ion transport</keyword>
<sequence>MPQMAPLNWLFFFMFFSITLIIFNIMNYFLINPDPPSMYLKSTSCNSFPWKW</sequence>
<dbReference type="GO" id="GO:0015078">
    <property type="term" value="F:proton transmembrane transporter activity"/>
    <property type="evidence" value="ECO:0007669"/>
    <property type="project" value="InterPro"/>
</dbReference>
<dbReference type="Pfam" id="PF00895">
    <property type="entry name" value="ATP-synt_8"/>
    <property type="match status" value="1"/>
</dbReference>
<evidence type="ECO:0000256" key="8">
    <source>
        <dbReference type="ARBA" id="ARBA00022989"/>
    </source>
</evidence>
<dbReference type="EMBL" id="MW642310">
    <property type="protein sequence ID" value="UFZ13388.1"/>
    <property type="molecule type" value="Genomic_DNA"/>
</dbReference>
<dbReference type="InterPro" id="IPR001421">
    <property type="entry name" value="ATP8_metazoa"/>
</dbReference>
<evidence type="ECO:0000313" key="14">
    <source>
        <dbReference type="EMBL" id="UFZ13388.1"/>
    </source>
</evidence>
<dbReference type="GO" id="GO:0015986">
    <property type="term" value="P:proton motive force-driven ATP synthesis"/>
    <property type="evidence" value="ECO:0007669"/>
    <property type="project" value="InterPro"/>
</dbReference>
<evidence type="ECO:0000256" key="12">
    <source>
        <dbReference type="RuleBase" id="RU003661"/>
    </source>
</evidence>
<evidence type="ECO:0000256" key="6">
    <source>
        <dbReference type="ARBA" id="ARBA00022692"/>
    </source>
</evidence>
<keyword evidence="9 12" id="KW-0406">Ion transport</keyword>
<keyword evidence="6 12" id="KW-0812">Transmembrane</keyword>
<keyword evidence="5 12" id="KW-0138">CF(0)</keyword>
<evidence type="ECO:0000256" key="4">
    <source>
        <dbReference type="ARBA" id="ARBA00022448"/>
    </source>
</evidence>
<comment type="subunit">
    <text evidence="3">F-type ATPases have 2 components, CF(1) - the catalytic core - and CF(0) - the membrane proton channel.</text>
</comment>
<evidence type="ECO:0000256" key="13">
    <source>
        <dbReference type="SAM" id="Phobius"/>
    </source>
</evidence>
<evidence type="ECO:0000256" key="9">
    <source>
        <dbReference type="ARBA" id="ARBA00023065"/>
    </source>
</evidence>
<feature type="transmembrane region" description="Helical" evidence="13">
    <location>
        <begin position="7"/>
        <end position="31"/>
    </location>
</feature>
<keyword evidence="10 12" id="KW-0496">Mitochondrion</keyword>
<evidence type="ECO:0000256" key="10">
    <source>
        <dbReference type="ARBA" id="ARBA00023128"/>
    </source>
</evidence>
<evidence type="ECO:0000256" key="5">
    <source>
        <dbReference type="ARBA" id="ARBA00022547"/>
    </source>
</evidence>
<evidence type="ECO:0000256" key="7">
    <source>
        <dbReference type="ARBA" id="ARBA00022781"/>
    </source>
</evidence>
<protein>
    <recommendedName>
        <fullName evidence="12">ATP synthase complex subunit 8</fullName>
    </recommendedName>
</protein>
<evidence type="ECO:0000256" key="11">
    <source>
        <dbReference type="ARBA" id="ARBA00023136"/>
    </source>
</evidence>
<accession>A0A8K1TAA4</accession>
<dbReference type="AlphaFoldDB" id="A0A8K1TAA4"/>
<dbReference type="GO" id="GO:0045259">
    <property type="term" value="C:proton-transporting ATP synthase complex"/>
    <property type="evidence" value="ECO:0007669"/>
    <property type="project" value="UniProtKB-KW"/>
</dbReference>
<evidence type="ECO:0000256" key="3">
    <source>
        <dbReference type="ARBA" id="ARBA00011291"/>
    </source>
</evidence>
<evidence type="ECO:0000256" key="1">
    <source>
        <dbReference type="ARBA" id="ARBA00004304"/>
    </source>
</evidence>
<comment type="subcellular location">
    <subcellularLocation>
        <location evidence="1 12">Mitochondrion membrane</location>
        <topology evidence="1 12">Single-pass membrane protein</topology>
    </subcellularLocation>
</comment>